<dbReference type="PANTHER" id="PTHR30441">
    <property type="entry name" value="DUF748 DOMAIN-CONTAINING PROTEIN"/>
    <property type="match status" value="1"/>
</dbReference>
<dbReference type="AlphaFoldDB" id="A1WW54"/>
<gene>
    <name evidence="3" type="ordered locus">Hhal_1140</name>
</gene>
<dbReference type="GO" id="GO:0090313">
    <property type="term" value="P:regulation of protein targeting to membrane"/>
    <property type="evidence" value="ECO:0007669"/>
    <property type="project" value="TreeGrafter"/>
</dbReference>
<dbReference type="Proteomes" id="UP000000647">
    <property type="component" value="Chromosome"/>
</dbReference>
<dbReference type="PANTHER" id="PTHR30441:SF4">
    <property type="entry name" value="PROTEIN ASMA"/>
    <property type="match status" value="1"/>
</dbReference>
<keyword evidence="1" id="KW-0175">Coiled coil</keyword>
<dbReference type="Pfam" id="PF05170">
    <property type="entry name" value="AsmA"/>
    <property type="match status" value="2"/>
</dbReference>
<dbReference type="InterPro" id="IPR007844">
    <property type="entry name" value="AsmA"/>
</dbReference>
<evidence type="ECO:0000256" key="1">
    <source>
        <dbReference type="SAM" id="Coils"/>
    </source>
</evidence>
<protein>
    <submittedName>
        <fullName evidence="3">AsmA family protein</fullName>
    </submittedName>
</protein>
<proteinExistence type="predicted"/>
<evidence type="ECO:0000313" key="4">
    <source>
        <dbReference type="Proteomes" id="UP000000647"/>
    </source>
</evidence>
<keyword evidence="4" id="KW-1185">Reference proteome</keyword>
<evidence type="ECO:0000259" key="2">
    <source>
        <dbReference type="Pfam" id="PF05170"/>
    </source>
</evidence>
<name>A1WW54_HALHL</name>
<feature type="domain" description="AsmA" evidence="2">
    <location>
        <begin position="377"/>
        <end position="602"/>
    </location>
</feature>
<dbReference type="eggNOG" id="COG2982">
    <property type="taxonomic scope" value="Bacteria"/>
</dbReference>
<reference evidence="3 4" key="2">
    <citation type="journal article" date="2013" name="Stand. Genomic Sci.">
        <title>Complete genome sequence of Halorhodospira halophila SL1.</title>
        <authorList>
            <person name="Challacombe J.F."/>
            <person name="Majid S."/>
            <person name="Deole R."/>
            <person name="Brettin T.S."/>
            <person name="Bruce D."/>
            <person name="Delano S.F."/>
            <person name="Detter J.C."/>
            <person name="Gleasner C.D."/>
            <person name="Han C.S."/>
            <person name="Misra M."/>
            <person name="Reitenga K.G."/>
            <person name="Mikhailova N."/>
            <person name="Woyke T."/>
            <person name="Pitluck S."/>
            <person name="Nolan M."/>
            <person name="Land M.L."/>
            <person name="Saunders E."/>
            <person name="Tapia R."/>
            <person name="Lapidus A."/>
            <person name="Ivanova N."/>
            <person name="Hoff W.D."/>
        </authorList>
    </citation>
    <scope>NUCLEOTIDE SEQUENCE [LARGE SCALE GENOMIC DNA]</scope>
    <source>
        <strain evidence="4">DSM 244 / SL1</strain>
    </source>
</reference>
<organism evidence="3 4">
    <name type="scientific">Halorhodospira halophila (strain DSM 244 / SL1)</name>
    <name type="common">Ectothiorhodospira halophila (strain DSM 244 / SL1)</name>
    <dbReference type="NCBI Taxonomy" id="349124"/>
    <lineage>
        <taxon>Bacteria</taxon>
        <taxon>Pseudomonadati</taxon>
        <taxon>Pseudomonadota</taxon>
        <taxon>Gammaproteobacteria</taxon>
        <taxon>Chromatiales</taxon>
        <taxon>Ectothiorhodospiraceae</taxon>
        <taxon>Halorhodospira</taxon>
    </lineage>
</organism>
<evidence type="ECO:0000313" key="3">
    <source>
        <dbReference type="EMBL" id="ABM61916.1"/>
    </source>
</evidence>
<accession>A1WW54</accession>
<dbReference type="RefSeq" id="WP_011813939.1">
    <property type="nucleotide sequence ID" value="NC_008789.1"/>
</dbReference>
<dbReference type="EMBL" id="CP000544">
    <property type="protein sequence ID" value="ABM61916.1"/>
    <property type="molecule type" value="Genomic_DNA"/>
</dbReference>
<dbReference type="HOGENOM" id="CLU_012870_0_0_6"/>
<dbReference type="STRING" id="349124.Hhal_1140"/>
<dbReference type="GO" id="GO:0005886">
    <property type="term" value="C:plasma membrane"/>
    <property type="evidence" value="ECO:0007669"/>
    <property type="project" value="TreeGrafter"/>
</dbReference>
<dbReference type="InterPro" id="IPR052894">
    <property type="entry name" value="AsmA-related"/>
</dbReference>
<dbReference type="KEGG" id="hha:Hhal_1140"/>
<feature type="domain" description="AsmA" evidence="2">
    <location>
        <begin position="1"/>
        <end position="136"/>
    </location>
</feature>
<sequence length="732" mass="81491">MLRILKWLLFAVVGLFALLVVAATLVSVVFDPNDYRDDIAAAVEAETGRELTIEGDIRLSFFPWLGLEVGRVTLADREGFHEDPFLEVEQADAAVRLLPLLWGQLETRLLSIEAPVARLMVNEEGEGNWEDLVARLVDDEAPPADPEEEAPAGELPPMLRDAAFGGLQVRRGQLLWEDRSIDDRKEVERFDLDVEALRLGQPVALQASWLGHGAELPRIDGQLRLQATLDQAMEQLDLDGLEMLVDAQGDQVPGRQQRLGVTGNGRIGLGAPLRIEWPELEVTGAGIALEAAADLELDGTGAHGQLDWQLPAFNLRTALSRLDIGLPTPADPTAMTRVGGAGLIEFDGQRLLLPEFGLDLDDTRIDLDGGVDDWTGPEVTLNLTVDEINLDRYLPAEERRAVDEPTAPDAGLPDLEEIALDLPLEPLRTLELDGGLQIGQLILSGLSLQEVRGDFSGSDGRVGIADLEARLYDGDYRADTFLDARGDYPYFELDHRLDQVQFAPLLEDLLERDWLHGRGSFALQGEGGGENLEQLIEDFRGDAELNVTEGAVLGLNIPHMFREGVARVRAQPRPEPPEDEARTDFGSLSASFELRDGEIHNDNLRAESPILRARGAGHANLLRETIDYRVRLSVIDNLEDADGRPIRELKDVTVPLEFSGDLFSPRIRFDLRAALTEQEIRRLREAQQRLDEAEEKIREGFRERIEQELEEQTDRAEERIRQEADSILRRLR</sequence>
<reference evidence="4" key="1">
    <citation type="submission" date="2006-12" db="EMBL/GenBank/DDBJ databases">
        <title>Complete sequence of Halorhodospira halophila SL1.</title>
        <authorList>
            <consortium name="US DOE Joint Genome Institute"/>
            <person name="Copeland A."/>
            <person name="Lucas S."/>
            <person name="Lapidus A."/>
            <person name="Barry K."/>
            <person name="Detter J.C."/>
            <person name="Glavina del Rio T."/>
            <person name="Hammon N."/>
            <person name="Israni S."/>
            <person name="Dalin E."/>
            <person name="Tice H."/>
            <person name="Pitluck S."/>
            <person name="Saunders E."/>
            <person name="Brettin T."/>
            <person name="Bruce D."/>
            <person name="Han C."/>
            <person name="Tapia R."/>
            <person name="Schmutz J."/>
            <person name="Larimer F."/>
            <person name="Land M."/>
            <person name="Hauser L."/>
            <person name="Kyrpides N."/>
            <person name="Mikhailova N."/>
            <person name="Hoff W."/>
            <person name="Richardson P."/>
        </authorList>
    </citation>
    <scope>NUCLEOTIDE SEQUENCE [LARGE SCALE GENOMIC DNA]</scope>
    <source>
        <strain evidence="4">DSM 244 / SL1</strain>
    </source>
</reference>
<feature type="coiled-coil region" evidence="1">
    <location>
        <begin position="673"/>
        <end position="726"/>
    </location>
</feature>